<dbReference type="InterPro" id="IPR020904">
    <property type="entry name" value="Sc_DH/Rdtase_CS"/>
</dbReference>
<evidence type="ECO:0000313" key="6">
    <source>
        <dbReference type="EMBL" id="KAG6719547.1"/>
    </source>
</evidence>
<dbReference type="PANTHER" id="PTHR43391">
    <property type="entry name" value="RETINOL DEHYDROGENASE-RELATED"/>
    <property type="match status" value="1"/>
</dbReference>
<evidence type="ECO:0000256" key="5">
    <source>
        <dbReference type="ARBA" id="ARBA00023002"/>
    </source>
</evidence>
<dbReference type="PROSITE" id="PS00061">
    <property type="entry name" value="ADH_SHORT"/>
    <property type="match status" value="1"/>
</dbReference>
<dbReference type="PANTHER" id="PTHR43391:SF14">
    <property type="entry name" value="DEHYDROGENASE_REDUCTASE SDR FAMILY PROTEIN 7-LIKE"/>
    <property type="match status" value="1"/>
</dbReference>
<dbReference type="AlphaFoldDB" id="A0A922FEX6"/>
<evidence type="ECO:0000256" key="3">
    <source>
        <dbReference type="ARBA" id="ARBA00022857"/>
    </source>
</evidence>
<evidence type="ECO:0000256" key="4">
    <source>
        <dbReference type="ARBA" id="ARBA00022968"/>
    </source>
</evidence>
<keyword evidence="4" id="KW-0735">Signal-anchor</keyword>
<dbReference type="GO" id="GO:0005829">
    <property type="term" value="C:cytosol"/>
    <property type="evidence" value="ECO:0007669"/>
    <property type="project" value="TreeGrafter"/>
</dbReference>
<dbReference type="GO" id="GO:0016491">
    <property type="term" value="F:oxidoreductase activity"/>
    <property type="evidence" value="ECO:0007669"/>
    <property type="project" value="UniProtKB-KW"/>
</dbReference>
<keyword evidence="3" id="KW-0521">NADP</keyword>
<dbReference type="Proteomes" id="UP000811246">
    <property type="component" value="Chromosome 3"/>
</dbReference>
<gene>
    <name evidence="6" type="ORF">I3842_03G011200</name>
</gene>
<sequence length="313" mass="35981">MDFFNTILNWVVPSASLVILAFAWPTPVFPQYLEKLVRVPNNRDDHSNGTLLLLPVRQMLRFQIAYEYAKRRTNLVLVARREQRLRVVSENARLMGAKHVTFIAANVVEEDDCRRFVNETINSYGRLDHLVNTASMEHAFYFEEVIDTSCILFSDLGPFFLPDINFWGNVYPTYASLPYLHLSNGRIVVNAAVETWLTLPRMSLYAATKAALVNFYDTLRFEVKDDVGITIATHGRIGCADMQWKEEREEYARLIVSGACRGDAYVKCPSWYDICLLFRFFAPNVLNWTLRLLLETHGARTTLVPLLDQNGKN</sequence>
<dbReference type="InterPro" id="IPR002347">
    <property type="entry name" value="SDR_fam"/>
</dbReference>
<evidence type="ECO:0000313" key="7">
    <source>
        <dbReference type="Proteomes" id="UP000811246"/>
    </source>
</evidence>
<name>A0A922FEX6_CARIL</name>
<dbReference type="GO" id="GO:0016020">
    <property type="term" value="C:membrane"/>
    <property type="evidence" value="ECO:0007669"/>
    <property type="project" value="UniProtKB-SubCell"/>
</dbReference>
<comment type="subcellular location">
    <subcellularLocation>
        <location evidence="1">Membrane</location>
        <topology evidence="1">Single-pass type II membrane protein</topology>
    </subcellularLocation>
</comment>
<evidence type="ECO:0000256" key="1">
    <source>
        <dbReference type="ARBA" id="ARBA00004606"/>
    </source>
</evidence>
<organism evidence="6 7">
    <name type="scientific">Carya illinoinensis</name>
    <name type="common">Pecan</name>
    <dbReference type="NCBI Taxonomy" id="32201"/>
    <lineage>
        <taxon>Eukaryota</taxon>
        <taxon>Viridiplantae</taxon>
        <taxon>Streptophyta</taxon>
        <taxon>Embryophyta</taxon>
        <taxon>Tracheophyta</taxon>
        <taxon>Spermatophyta</taxon>
        <taxon>Magnoliopsida</taxon>
        <taxon>eudicotyledons</taxon>
        <taxon>Gunneridae</taxon>
        <taxon>Pentapetalae</taxon>
        <taxon>rosids</taxon>
        <taxon>fabids</taxon>
        <taxon>Fagales</taxon>
        <taxon>Juglandaceae</taxon>
        <taxon>Carya</taxon>
    </lineage>
</organism>
<comment type="caution">
    <text evidence="6">The sequence shown here is derived from an EMBL/GenBank/DDBJ whole genome shotgun (WGS) entry which is preliminary data.</text>
</comment>
<comment type="similarity">
    <text evidence="2">Belongs to the short-chain dehydrogenases/reductases (SDR) family.</text>
</comment>
<accession>A0A922FEX6</accession>
<keyword evidence="4" id="KW-0812">Transmembrane</keyword>
<dbReference type="Pfam" id="PF00106">
    <property type="entry name" value="adh_short"/>
    <property type="match status" value="1"/>
</dbReference>
<reference evidence="6" key="1">
    <citation type="submission" date="2021-01" db="EMBL/GenBank/DDBJ databases">
        <authorList>
            <person name="Lovell J.T."/>
            <person name="Bentley N."/>
            <person name="Bhattarai G."/>
            <person name="Jenkins J.W."/>
            <person name="Sreedasyam A."/>
            <person name="Alarcon Y."/>
            <person name="Bock C."/>
            <person name="Boston L."/>
            <person name="Carlson J."/>
            <person name="Cervantes K."/>
            <person name="Clermont K."/>
            <person name="Krom N."/>
            <person name="Kubenka K."/>
            <person name="Mamidi S."/>
            <person name="Mattison C."/>
            <person name="Monteros M."/>
            <person name="Pisani C."/>
            <person name="Plott C."/>
            <person name="Rajasekar S."/>
            <person name="Rhein H.S."/>
            <person name="Rohla C."/>
            <person name="Song M."/>
            <person name="Hilaire R.S."/>
            <person name="Shu S."/>
            <person name="Wells L."/>
            <person name="Wang X."/>
            <person name="Webber J."/>
            <person name="Heerema R.J."/>
            <person name="Klein P."/>
            <person name="Conner P."/>
            <person name="Grauke L."/>
            <person name="Grimwood J."/>
            <person name="Schmutz J."/>
            <person name="Randall J.J."/>
        </authorList>
    </citation>
    <scope>NUCLEOTIDE SEQUENCE</scope>
    <source>
        <tissue evidence="6">Leaf</tissue>
    </source>
</reference>
<keyword evidence="5" id="KW-0560">Oxidoreductase</keyword>
<protein>
    <submittedName>
        <fullName evidence="6">Uncharacterized protein</fullName>
    </submittedName>
</protein>
<proteinExistence type="inferred from homology"/>
<dbReference type="EMBL" id="CM031827">
    <property type="protein sequence ID" value="KAG6719547.1"/>
    <property type="molecule type" value="Genomic_DNA"/>
</dbReference>
<evidence type="ECO:0000256" key="2">
    <source>
        <dbReference type="ARBA" id="ARBA00006484"/>
    </source>
</evidence>